<evidence type="ECO:0000256" key="2">
    <source>
        <dbReference type="SAM" id="Phobius"/>
    </source>
</evidence>
<gene>
    <name evidence="3" type="ORF">D4764_10G0010480</name>
</gene>
<feature type="transmembrane region" description="Helical" evidence="2">
    <location>
        <begin position="12"/>
        <end position="36"/>
    </location>
</feature>
<proteinExistence type="predicted"/>
<keyword evidence="4" id="KW-1185">Reference proteome</keyword>
<accession>A0A5C6PMS5</accession>
<feature type="transmembrane region" description="Helical" evidence="2">
    <location>
        <begin position="56"/>
        <end position="73"/>
    </location>
</feature>
<evidence type="ECO:0000313" key="4">
    <source>
        <dbReference type="Proteomes" id="UP000324091"/>
    </source>
</evidence>
<name>A0A5C6PMS5_9TELE</name>
<feature type="transmembrane region" description="Helical" evidence="2">
    <location>
        <begin position="105"/>
        <end position="123"/>
    </location>
</feature>
<feature type="transmembrane region" description="Helical" evidence="2">
    <location>
        <begin position="177"/>
        <end position="203"/>
    </location>
</feature>
<dbReference type="AlphaFoldDB" id="A0A5C6PMS5"/>
<sequence length="246" mass="27150">MASMGRCQSWCVQTGLLQPSIAAALGVIQIMVARFYLGLGPRQIFNFPVDSTDMGATFWLGVVVNYTSQYLFYETHLSLWHHYFFTLYLMLLIVMWFYAFLSLQYLTAGVLVVVAGLSLSVWLMRVAVSVNLFALIVTIASIVLYGIDLGAVSVVWMCHSYREDKNNCLKVVSIAQSLLTATYITITVLAGLQLCVCITLVVLGIKMFNGTKQGDKSAPLLPTEDLSYDPSSHPSIHPSGYFATSS</sequence>
<keyword evidence="2" id="KW-0812">Transmembrane</keyword>
<evidence type="ECO:0000313" key="3">
    <source>
        <dbReference type="EMBL" id="TWW80018.1"/>
    </source>
</evidence>
<reference evidence="3 4" key="1">
    <citation type="submission" date="2019-04" db="EMBL/GenBank/DDBJ databases">
        <title>Chromosome genome assembly for Takifugu flavidus.</title>
        <authorList>
            <person name="Xiao S."/>
        </authorList>
    </citation>
    <scope>NUCLEOTIDE SEQUENCE [LARGE SCALE GENOMIC DNA]</scope>
    <source>
        <strain evidence="3">HTHZ2018</strain>
        <tissue evidence="3">Muscle</tissue>
    </source>
</reference>
<keyword evidence="2" id="KW-0472">Membrane</keyword>
<comment type="caution">
    <text evidence="3">The sequence shown here is derived from an EMBL/GenBank/DDBJ whole genome shotgun (WGS) entry which is preliminary data.</text>
</comment>
<dbReference type="EMBL" id="RHFK02000002">
    <property type="protein sequence ID" value="TWW80018.1"/>
    <property type="molecule type" value="Genomic_DNA"/>
</dbReference>
<feature type="region of interest" description="Disordered" evidence="1">
    <location>
        <begin position="227"/>
        <end position="246"/>
    </location>
</feature>
<organism evidence="3 4">
    <name type="scientific">Takifugu flavidus</name>
    <name type="common">sansaifugu</name>
    <dbReference type="NCBI Taxonomy" id="433684"/>
    <lineage>
        <taxon>Eukaryota</taxon>
        <taxon>Metazoa</taxon>
        <taxon>Chordata</taxon>
        <taxon>Craniata</taxon>
        <taxon>Vertebrata</taxon>
        <taxon>Euteleostomi</taxon>
        <taxon>Actinopterygii</taxon>
        <taxon>Neopterygii</taxon>
        <taxon>Teleostei</taxon>
        <taxon>Neoteleostei</taxon>
        <taxon>Acanthomorphata</taxon>
        <taxon>Eupercaria</taxon>
        <taxon>Tetraodontiformes</taxon>
        <taxon>Tetradontoidea</taxon>
        <taxon>Tetraodontidae</taxon>
        <taxon>Takifugu</taxon>
    </lineage>
</organism>
<feature type="transmembrane region" description="Helical" evidence="2">
    <location>
        <begin position="80"/>
        <end position="99"/>
    </location>
</feature>
<protein>
    <submittedName>
        <fullName evidence="3">Uncharacterized protein</fullName>
    </submittedName>
</protein>
<keyword evidence="2" id="KW-1133">Transmembrane helix</keyword>
<evidence type="ECO:0000256" key="1">
    <source>
        <dbReference type="SAM" id="MobiDB-lite"/>
    </source>
</evidence>
<dbReference type="Proteomes" id="UP000324091">
    <property type="component" value="Chromosome 10"/>
</dbReference>
<feature type="transmembrane region" description="Helical" evidence="2">
    <location>
        <begin position="130"/>
        <end position="157"/>
    </location>
</feature>